<proteinExistence type="predicted"/>
<dbReference type="EMBL" id="CP111026">
    <property type="protein sequence ID" value="WAR27670.1"/>
    <property type="molecule type" value="Genomic_DNA"/>
</dbReference>
<protein>
    <recommendedName>
        <fullName evidence="6">Chitin-binding type-2 domain-containing protein</fullName>
    </recommendedName>
</protein>
<dbReference type="PANTHER" id="PTHR23301:SF0">
    <property type="entry name" value="CHITIN-BINDING TYPE-2 DOMAIN-CONTAINING PROTEIN-RELATED"/>
    <property type="match status" value="1"/>
</dbReference>
<evidence type="ECO:0000256" key="4">
    <source>
        <dbReference type="ARBA" id="ARBA00023157"/>
    </source>
</evidence>
<dbReference type="PROSITE" id="PS50940">
    <property type="entry name" value="CHIT_BIND_II"/>
    <property type="match status" value="2"/>
</dbReference>
<feature type="domain" description="Chitin-binding type-2" evidence="6">
    <location>
        <begin position="1"/>
        <end position="38"/>
    </location>
</feature>
<accession>A0ABY7FZM6</accession>
<keyword evidence="3" id="KW-0677">Repeat</keyword>
<dbReference type="InterPro" id="IPR002557">
    <property type="entry name" value="Chitin-bd_dom"/>
</dbReference>
<feature type="domain" description="Chitin-binding type-2" evidence="6">
    <location>
        <begin position="39"/>
        <end position="96"/>
    </location>
</feature>
<evidence type="ECO:0000256" key="1">
    <source>
        <dbReference type="ARBA" id="ARBA00022669"/>
    </source>
</evidence>
<keyword evidence="1" id="KW-0147">Chitin-binding</keyword>
<reference evidence="7" key="1">
    <citation type="submission" date="2022-11" db="EMBL/GenBank/DDBJ databases">
        <title>Centuries of genome instability and evolution in soft-shell clam transmissible cancer (bioRxiv).</title>
        <authorList>
            <person name="Hart S.F.M."/>
            <person name="Yonemitsu M.A."/>
            <person name="Giersch R.M."/>
            <person name="Beal B.F."/>
            <person name="Arriagada G."/>
            <person name="Davis B.W."/>
            <person name="Ostrander E.A."/>
            <person name="Goff S.P."/>
            <person name="Metzger M.J."/>
        </authorList>
    </citation>
    <scope>NUCLEOTIDE SEQUENCE</scope>
    <source>
        <strain evidence="7">MELC-2E11</strain>
        <tissue evidence="7">Siphon/mantle</tissue>
    </source>
</reference>
<evidence type="ECO:0000256" key="5">
    <source>
        <dbReference type="ARBA" id="ARBA00023180"/>
    </source>
</evidence>
<dbReference type="SUPFAM" id="SSF57625">
    <property type="entry name" value="Invertebrate chitin-binding proteins"/>
    <property type="match status" value="2"/>
</dbReference>
<sequence>MFIQCVNGDAKVMKCYSGLVFDPSINTCIPRESLVCPDIKPCAEKDSGYFPHPVNCRKFIQCQQKKETVMECHGDLVWSIAVNSCVHKTSGIKCYNINEAMNLSIHAIVGVTSPYQLVVTVFHGNIIQPTFNMNTML</sequence>
<dbReference type="InterPro" id="IPR051940">
    <property type="entry name" value="Chitin_bind-dev_reg"/>
</dbReference>
<dbReference type="SMART" id="SM00494">
    <property type="entry name" value="ChtBD2"/>
    <property type="match status" value="2"/>
</dbReference>
<gene>
    <name evidence="7" type="ORF">MAR_013374</name>
</gene>
<keyword evidence="8" id="KW-1185">Reference proteome</keyword>
<dbReference type="Proteomes" id="UP001164746">
    <property type="component" value="Chromosome 15"/>
</dbReference>
<evidence type="ECO:0000313" key="7">
    <source>
        <dbReference type="EMBL" id="WAR27670.1"/>
    </source>
</evidence>
<organism evidence="7 8">
    <name type="scientific">Mya arenaria</name>
    <name type="common">Soft-shell clam</name>
    <dbReference type="NCBI Taxonomy" id="6604"/>
    <lineage>
        <taxon>Eukaryota</taxon>
        <taxon>Metazoa</taxon>
        <taxon>Spiralia</taxon>
        <taxon>Lophotrochozoa</taxon>
        <taxon>Mollusca</taxon>
        <taxon>Bivalvia</taxon>
        <taxon>Autobranchia</taxon>
        <taxon>Heteroconchia</taxon>
        <taxon>Euheterodonta</taxon>
        <taxon>Imparidentia</taxon>
        <taxon>Neoheterodontei</taxon>
        <taxon>Myida</taxon>
        <taxon>Myoidea</taxon>
        <taxon>Myidae</taxon>
        <taxon>Mya</taxon>
    </lineage>
</organism>
<keyword evidence="5" id="KW-0325">Glycoprotein</keyword>
<name>A0ABY7FZM6_MYAAR</name>
<dbReference type="PANTHER" id="PTHR23301">
    <property type="entry name" value="CHITIN BINDING PERITROPHIN-A"/>
    <property type="match status" value="1"/>
</dbReference>
<evidence type="ECO:0000256" key="2">
    <source>
        <dbReference type="ARBA" id="ARBA00022729"/>
    </source>
</evidence>
<evidence type="ECO:0000256" key="3">
    <source>
        <dbReference type="ARBA" id="ARBA00022737"/>
    </source>
</evidence>
<keyword evidence="2" id="KW-0732">Signal</keyword>
<keyword evidence="4" id="KW-1015">Disulfide bond</keyword>
<dbReference type="Pfam" id="PF01607">
    <property type="entry name" value="CBM_14"/>
    <property type="match status" value="2"/>
</dbReference>
<evidence type="ECO:0000313" key="8">
    <source>
        <dbReference type="Proteomes" id="UP001164746"/>
    </source>
</evidence>
<evidence type="ECO:0000259" key="6">
    <source>
        <dbReference type="PROSITE" id="PS50940"/>
    </source>
</evidence>
<dbReference type="Gene3D" id="2.170.140.10">
    <property type="entry name" value="Chitin binding domain"/>
    <property type="match status" value="2"/>
</dbReference>
<dbReference type="InterPro" id="IPR036508">
    <property type="entry name" value="Chitin-bd_dom_sf"/>
</dbReference>